<evidence type="ECO:0000256" key="1">
    <source>
        <dbReference type="SAM" id="MobiDB-lite"/>
    </source>
</evidence>
<sequence>MMIYQLGDIVAERQVDAIAEDGSRTPVVLRIGNPLPDALPGGDWYCPHQILGLGDEAVRASFGVDSLQALLLSVYALRLKLAERAETASVRLDWLGQPDLGLTVDPEVPGRLPPGVVGPGSRSSRE</sequence>
<comment type="caution">
    <text evidence="3">The sequence shown here is derived from an EMBL/GenBank/DDBJ whole genome shotgun (WGS) entry which is preliminary data.</text>
</comment>
<protein>
    <recommendedName>
        <fullName evidence="2">DUF6968 domain-containing protein</fullName>
    </recommendedName>
</protein>
<name>A0ABS0GPQ7_9ACTN</name>
<dbReference type="InterPro" id="IPR054241">
    <property type="entry name" value="DUF6968"/>
</dbReference>
<evidence type="ECO:0000313" key="4">
    <source>
        <dbReference type="Proteomes" id="UP000638560"/>
    </source>
</evidence>
<organism evidence="3 4">
    <name type="scientific">Plantactinospora alkalitolerans</name>
    <dbReference type="NCBI Taxonomy" id="2789879"/>
    <lineage>
        <taxon>Bacteria</taxon>
        <taxon>Bacillati</taxon>
        <taxon>Actinomycetota</taxon>
        <taxon>Actinomycetes</taxon>
        <taxon>Micromonosporales</taxon>
        <taxon>Micromonosporaceae</taxon>
        <taxon>Plantactinospora</taxon>
    </lineage>
</organism>
<accession>A0ABS0GPQ7</accession>
<dbReference type="Proteomes" id="UP000638560">
    <property type="component" value="Unassembled WGS sequence"/>
</dbReference>
<gene>
    <name evidence="3" type="ORF">I0C86_03925</name>
</gene>
<reference evidence="3 4" key="1">
    <citation type="submission" date="2020-11" db="EMBL/GenBank/DDBJ databases">
        <title>A novel isolate from a Black sea contaminated sediment with potential to produce alkanes: Plantactinospora alkalitolerans sp. nov.</title>
        <authorList>
            <person name="Carro L."/>
            <person name="Veyisoglu A."/>
            <person name="Guven K."/>
            <person name="Schumann P."/>
            <person name="Klenk H.-P."/>
            <person name="Sahin N."/>
        </authorList>
    </citation>
    <scope>NUCLEOTIDE SEQUENCE [LARGE SCALE GENOMIC DNA]</scope>
    <source>
        <strain evidence="3 4">S1510</strain>
    </source>
</reference>
<keyword evidence="4" id="KW-1185">Reference proteome</keyword>
<evidence type="ECO:0000313" key="3">
    <source>
        <dbReference type="EMBL" id="MBF9128145.1"/>
    </source>
</evidence>
<dbReference type="EMBL" id="JADPUN010000059">
    <property type="protein sequence ID" value="MBF9128145.1"/>
    <property type="molecule type" value="Genomic_DNA"/>
</dbReference>
<dbReference type="Pfam" id="PF22302">
    <property type="entry name" value="DUF6968"/>
    <property type="match status" value="1"/>
</dbReference>
<feature type="compositionally biased region" description="Low complexity" evidence="1">
    <location>
        <begin position="109"/>
        <end position="126"/>
    </location>
</feature>
<feature type="region of interest" description="Disordered" evidence="1">
    <location>
        <begin position="101"/>
        <end position="126"/>
    </location>
</feature>
<proteinExistence type="predicted"/>
<feature type="domain" description="DUF6968" evidence="2">
    <location>
        <begin position="12"/>
        <end position="104"/>
    </location>
</feature>
<evidence type="ECO:0000259" key="2">
    <source>
        <dbReference type="Pfam" id="PF22302"/>
    </source>
</evidence>